<keyword evidence="5 13" id="KW-0812">Transmembrane</keyword>
<keyword evidence="9 11" id="KW-0408">Iron</keyword>
<dbReference type="CDD" id="cd20654">
    <property type="entry name" value="CYP82"/>
    <property type="match status" value="1"/>
</dbReference>
<comment type="pathway">
    <text evidence="3">Alkaloid biosynthesis.</text>
</comment>
<dbReference type="GO" id="GO:0016020">
    <property type="term" value="C:membrane"/>
    <property type="evidence" value="ECO:0007669"/>
    <property type="project" value="UniProtKB-SubCell"/>
</dbReference>
<dbReference type="InterPro" id="IPR050651">
    <property type="entry name" value="Plant_Cytochrome_P450_Monoox"/>
</dbReference>
<comment type="cofactor">
    <cofactor evidence="1 11">
        <name>heme</name>
        <dbReference type="ChEBI" id="CHEBI:30413"/>
    </cofactor>
</comment>
<sequence>MREIDEFTSNIPVFRLMFSTKIMGSLDLSSHHFLQFSKPTMVIGLFGLLIYYVLLNLRRQMLLSSSNTRTAKYGKNEPPEVAGGWPIIGHLHHFMGGKNKLVHEIFGAMADKYGPAFTIRMGLTKVLVVSGAEVAKECLTTNDMTFISRPPRIAIDLMGYGSAMFAIAPYGPYYVQMRKIVTHEILSNSRVESLKHVWGSEINKAIQELYKKVVLVGGGSPVSLEMKRWFSDLTLRTTVKVICGKQYFGGGSASETITSNGDIASEDDEAGRFQKGLRDFFALLGEFRVSDVIPFLGWLDLPTGYKEKMEKNRIFLDSLMEEWLEEHKRKRRSLSEAEKKDGVIEQDFMDVMMSKLNDPKLLTYFDADTINKSTCLTLILGGSDTTMVSLVWALALLMKHPHELKKAQDELDIHVGRERQVEETDIKDLVYLQAIIKETLRLYPPGPLSAPRVSTKDCTVVGYHIPAGTHLFVNTWKIQRNPEVWTEPSKFRPERFLTTHKDFDVKGQHYELLPFGSGRRACPGASFALQVLRLTLARLLHGFEFKTPNDTPIDMTETPGITNVKATSLEVLVTPRLLSEELYVYKEK</sequence>
<evidence type="ECO:0000256" key="7">
    <source>
        <dbReference type="ARBA" id="ARBA00022989"/>
    </source>
</evidence>
<evidence type="ECO:0000256" key="4">
    <source>
        <dbReference type="ARBA" id="ARBA00022617"/>
    </source>
</evidence>
<reference evidence="14" key="1">
    <citation type="journal article" date="2018" name="Plant Cell Physiol.">
        <title>Mining of the Uncharacterized Cytochrome P450 Genes Involved in Alkaloid Biosynthesis in California Poppy Using a Draft Genome Sequence.</title>
        <authorList>
            <person name="Hori K."/>
            <person name="Yamada Y."/>
            <person name="Purwanto R."/>
            <person name="Minakuchi Y."/>
            <person name="Toyoda A."/>
            <person name="Hirakawa H."/>
            <person name="Sato F."/>
        </authorList>
    </citation>
    <scope>NUCLEOTIDE SEQUENCE</scope>
</reference>
<evidence type="ECO:0000256" key="12">
    <source>
        <dbReference type="RuleBase" id="RU000461"/>
    </source>
</evidence>
<organism evidence="14">
    <name type="scientific">Eschscholzia californica subsp. californica</name>
    <dbReference type="NCBI Taxonomy" id="222997"/>
    <lineage>
        <taxon>Eukaryota</taxon>
        <taxon>Viridiplantae</taxon>
        <taxon>Streptophyta</taxon>
        <taxon>Embryophyta</taxon>
        <taxon>Tracheophyta</taxon>
        <taxon>Spermatophyta</taxon>
        <taxon>Magnoliopsida</taxon>
        <taxon>Ranunculales</taxon>
        <taxon>Papaveraceae</taxon>
        <taxon>Papaveroideae</taxon>
        <taxon>Eschscholzia</taxon>
    </lineage>
</organism>
<evidence type="ECO:0000256" key="2">
    <source>
        <dbReference type="ARBA" id="ARBA00004370"/>
    </source>
</evidence>
<evidence type="ECO:0000256" key="6">
    <source>
        <dbReference type="ARBA" id="ARBA00022723"/>
    </source>
</evidence>
<dbReference type="PANTHER" id="PTHR47947">
    <property type="entry name" value="CYTOCHROME P450 82C3-RELATED"/>
    <property type="match status" value="1"/>
</dbReference>
<gene>
    <name evidence="14" type="primary">CYP82P2</name>
    <name evidence="14" type="synonym">DB10H</name>
</gene>
<evidence type="ECO:0000313" key="14">
    <source>
        <dbReference type="EMBL" id="BBD34756.1"/>
    </source>
</evidence>
<keyword evidence="6 11" id="KW-0479">Metal-binding</keyword>
<dbReference type="InterPro" id="IPR017972">
    <property type="entry name" value="Cyt_P450_CS"/>
</dbReference>
<keyword evidence="4 11" id="KW-0349">Heme</keyword>
<evidence type="ECO:0000256" key="13">
    <source>
        <dbReference type="SAM" id="Phobius"/>
    </source>
</evidence>
<feature type="transmembrane region" description="Helical" evidence="13">
    <location>
        <begin position="153"/>
        <end position="175"/>
    </location>
</feature>
<dbReference type="SUPFAM" id="SSF48264">
    <property type="entry name" value="Cytochrome P450"/>
    <property type="match status" value="1"/>
</dbReference>
<feature type="transmembrane region" description="Helical" evidence="13">
    <location>
        <begin position="36"/>
        <end position="55"/>
    </location>
</feature>
<feature type="binding site" description="axial binding residue" evidence="11">
    <location>
        <position position="522"/>
    </location>
    <ligand>
        <name>heme</name>
        <dbReference type="ChEBI" id="CHEBI:30413"/>
    </ligand>
    <ligandPart>
        <name>Fe</name>
        <dbReference type="ChEBI" id="CHEBI:18248"/>
    </ligandPart>
</feature>
<keyword evidence="7 13" id="KW-1133">Transmembrane helix</keyword>
<dbReference type="GO" id="GO:0016705">
    <property type="term" value="F:oxidoreductase activity, acting on paired donors, with incorporation or reduction of molecular oxygen"/>
    <property type="evidence" value="ECO:0007669"/>
    <property type="project" value="InterPro"/>
</dbReference>
<dbReference type="InterPro" id="IPR002401">
    <property type="entry name" value="Cyt_P450_E_grp-I"/>
</dbReference>
<comment type="subcellular location">
    <subcellularLocation>
        <location evidence="2">Membrane</location>
    </subcellularLocation>
</comment>
<dbReference type="Gene3D" id="1.10.630.10">
    <property type="entry name" value="Cytochrome P450"/>
    <property type="match status" value="1"/>
</dbReference>
<dbReference type="AlphaFoldDB" id="A0A2Z6BXW3"/>
<name>A0A2Z6BXW3_ESCCA</name>
<dbReference type="PRINTS" id="PR00463">
    <property type="entry name" value="EP450I"/>
</dbReference>
<accession>A0A2Z6BXW3</accession>
<dbReference type="GO" id="GO:0005506">
    <property type="term" value="F:iron ion binding"/>
    <property type="evidence" value="ECO:0007669"/>
    <property type="project" value="InterPro"/>
</dbReference>
<protein>
    <submittedName>
        <fullName evidence="14">Dihydrosanguinarine 10-hydroxylase</fullName>
    </submittedName>
</protein>
<keyword evidence="10 13" id="KW-0472">Membrane</keyword>
<evidence type="ECO:0000256" key="11">
    <source>
        <dbReference type="PIRSR" id="PIRSR602401-1"/>
    </source>
</evidence>
<dbReference type="GO" id="GO:0033075">
    <property type="term" value="P:isoquinoline alkaloid biosynthetic process"/>
    <property type="evidence" value="ECO:0007669"/>
    <property type="project" value="UniProtKB-ARBA"/>
</dbReference>
<evidence type="ECO:0000256" key="5">
    <source>
        <dbReference type="ARBA" id="ARBA00022692"/>
    </source>
</evidence>
<dbReference type="EMBL" id="LC316752">
    <property type="protein sequence ID" value="BBD34756.1"/>
    <property type="molecule type" value="mRNA"/>
</dbReference>
<dbReference type="GO" id="GO:0020037">
    <property type="term" value="F:heme binding"/>
    <property type="evidence" value="ECO:0007669"/>
    <property type="project" value="InterPro"/>
</dbReference>
<dbReference type="Pfam" id="PF00067">
    <property type="entry name" value="p450"/>
    <property type="match status" value="1"/>
</dbReference>
<dbReference type="InterPro" id="IPR036396">
    <property type="entry name" value="Cyt_P450_sf"/>
</dbReference>
<keyword evidence="8 12" id="KW-0560">Oxidoreductase</keyword>
<evidence type="ECO:0000256" key="1">
    <source>
        <dbReference type="ARBA" id="ARBA00001971"/>
    </source>
</evidence>
<evidence type="ECO:0000256" key="10">
    <source>
        <dbReference type="ARBA" id="ARBA00023136"/>
    </source>
</evidence>
<proteinExistence type="evidence at transcript level"/>
<dbReference type="GO" id="GO:0004497">
    <property type="term" value="F:monooxygenase activity"/>
    <property type="evidence" value="ECO:0007669"/>
    <property type="project" value="UniProtKB-KW"/>
</dbReference>
<dbReference type="PROSITE" id="PS00086">
    <property type="entry name" value="CYTOCHROME_P450"/>
    <property type="match status" value="1"/>
</dbReference>
<dbReference type="PRINTS" id="PR00385">
    <property type="entry name" value="P450"/>
</dbReference>
<evidence type="ECO:0000256" key="3">
    <source>
        <dbReference type="ARBA" id="ARBA00004913"/>
    </source>
</evidence>
<keyword evidence="12" id="KW-0503">Monooxygenase</keyword>
<evidence type="ECO:0000256" key="9">
    <source>
        <dbReference type="ARBA" id="ARBA00023004"/>
    </source>
</evidence>
<evidence type="ECO:0000256" key="8">
    <source>
        <dbReference type="ARBA" id="ARBA00023002"/>
    </source>
</evidence>
<dbReference type="PANTHER" id="PTHR47947:SF26">
    <property type="entry name" value="CYTOCHROME P450"/>
    <property type="match status" value="1"/>
</dbReference>
<dbReference type="FunFam" id="1.10.630.10:FF:000026">
    <property type="entry name" value="Cytochrome P450 82C4"/>
    <property type="match status" value="1"/>
</dbReference>
<comment type="similarity">
    <text evidence="12">Belongs to the cytochrome P450 family.</text>
</comment>
<dbReference type="InterPro" id="IPR001128">
    <property type="entry name" value="Cyt_P450"/>
</dbReference>